<organism evidence="2 3">
    <name type="scientific">Paenibacillus vortex V453</name>
    <dbReference type="NCBI Taxonomy" id="715225"/>
    <lineage>
        <taxon>Bacteria</taxon>
        <taxon>Bacillati</taxon>
        <taxon>Bacillota</taxon>
        <taxon>Bacilli</taxon>
        <taxon>Bacillales</taxon>
        <taxon>Paenibacillaceae</taxon>
        <taxon>Paenibacillus</taxon>
    </lineage>
</organism>
<evidence type="ECO:0000313" key="3">
    <source>
        <dbReference type="Proteomes" id="UP000003094"/>
    </source>
</evidence>
<comment type="caution">
    <text evidence="2">The sequence shown here is derived from an EMBL/GenBank/DDBJ whole genome shotgun (WGS) entry which is preliminary data.</text>
</comment>
<protein>
    <submittedName>
        <fullName evidence="2">Uncharacterized protein</fullName>
    </submittedName>
</protein>
<proteinExistence type="predicted"/>
<keyword evidence="3" id="KW-1185">Reference proteome</keyword>
<dbReference type="EMBL" id="ADHJ01000041">
    <property type="protein sequence ID" value="EFU39309.1"/>
    <property type="molecule type" value="Genomic_DNA"/>
</dbReference>
<accession>A0A2R9SPL3</accession>
<sequence>EKLIDKKIDNTQTKTLRSAINNIQKNPEKYRQEIDRYDEMEKTLKQGLNQNNQNNLQKGKDNDKSQKQEKTRNDLELSR</sequence>
<feature type="compositionally biased region" description="Low complexity" evidence="1">
    <location>
        <begin position="47"/>
        <end position="57"/>
    </location>
</feature>
<dbReference type="Proteomes" id="UP000003094">
    <property type="component" value="Unassembled WGS sequence"/>
</dbReference>
<reference evidence="2 3" key="1">
    <citation type="journal article" date="2010" name="BMC Genomics">
        <title>Genome sequence of the pattern forming Paenibacillus vortex bacterium reveals potential for thriving in complex environments.</title>
        <authorList>
            <person name="Sirota-Madi A."/>
            <person name="Olender T."/>
            <person name="Helman Y."/>
            <person name="Ingham C."/>
            <person name="Brainis I."/>
            <person name="Roth D."/>
            <person name="Hagi E."/>
            <person name="Brodsky L."/>
            <person name="Leshkowitz D."/>
            <person name="Galatenko V."/>
            <person name="Nikolaev V."/>
            <person name="Mugasimangalam R.C."/>
            <person name="Bransburg-Zabary S."/>
            <person name="Gutnick D.L."/>
            <person name="Lancet D."/>
            <person name="Ben-Jacob E."/>
        </authorList>
    </citation>
    <scope>NUCLEOTIDE SEQUENCE [LARGE SCALE GENOMIC DNA]</scope>
    <source>
        <strain evidence="2 3">V453</strain>
    </source>
</reference>
<evidence type="ECO:0000256" key="1">
    <source>
        <dbReference type="SAM" id="MobiDB-lite"/>
    </source>
</evidence>
<feature type="non-terminal residue" evidence="2">
    <location>
        <position position="1"/>
    </location>
</feature>
<dbReference type="AlphaFoldDB" id="A0A2R9SPL3"/>
<evidence type="ECO:0000313" key="2">
    <source>
        <dbReference type="EMBL" id="EFU39309.1"/>
    </source>
</evidence>
<feature type="region of interest" description="Disordered" evidence="1">
    <location>
        <begin position="47"/>
        <end position="79"/>
    </location>
</feature>
<dbReference type="KEGG" id="pvo:PVOR_25138"/>
<feature type="compositionally biased region" description="Basic and acidic residues" evidence="1">
    <location>
        <begin position="58"/>
        <end position="79"/>
    </location>
</feature>
<gene>
    <name evidence="2" type="ORF">PVOR_25138</name>
</gene>
<name>A0A2R9SPL3_9BACL</name>